<keyword evidence="4" id="KW-0597">Phosphoprotein</keyword>
<dbReference type="Gene3D" id="1.10.10.60">
    <property type="entry name" value="Homeodomain-like"/>
    <property type="match status" value="2"/>
</dbReference>
<evidence type="ECO:0000313" key="7">
    <source>
        <dbReference type="EMBL" id="NUU53410.1"/>
    </source>
</evidence>
<dbReference type="Pfam" id="PF12833">
    <property type="entry name" value="HTH_18"/>
    <property type="match status" value="1"/>
</dbReference>
<dbReference type="CDD" id="cd17536">
    <property type="entry name" value="REC_YesN-like"/>
    <property type="match status" value="1"/>
</dbReference>
<evidence type="ECO:0000256" key="4">
    <source>
        <dbReference type="PROSITE-ProRule" id="PRU00169"/>
    </source>
</evidence>
<dbReference type="InterPro" id="IPR018062">
    <property type="entry name" value="HTH_AraC-typ_CS"/>
</dbReference>
<comment type="caution">
    <text evidence="7">The sequence shown here is derived from an EMBL/GenBank/DDBJ whole genome shotgun (WGS) entry which is preliminary data.</text>
</comment>
<protein>
    <submittedName>
        <fullName evidence="7">Response regulator</fullName>
    </submittedName>
</protein>
<evidence type="ECO:0000256" key="3">
    <source>
        <dbReference type="ARBA" id="ARBA00023163"/>
    </source>
</evidence>
<gene>
    <name evidence="7" type="ORF">HP548_04820</name>
</gene>
<dbReference type="Pfam" id="PF17853">
    <property type="entry name" value="GGDEF_2"/>
    <property type="match status" value="1"/>
</dbReference>
<evidence type="ECO:0000256" key="2">
    <source>
        <dbReference type="ARBA" id="ARBA00023125"/>
    </source>
</evidence>
<dbReference type="PANTHER" id="PTHR43280:SF10">
    <property type="entry name" value="REGULATORY PROTEIN POCR"/>
    <property type="match status" value="1"/>
</dbReference>
<dbReference type="InterPro" id="IPR011006">
    <property type="entry name" value="CheY-like_superfamily"/>
</dbReference>
<sequence length="553" mass="63969">MINEPQRIKLCIIDDIRSVVDMISQKPPWEEHHIEVVGTALDGEDGIRLVKETKPDIVLTDIRMPKKDGLAMTQEILVSAPSTKIVILSAYTDFSFTRQAIRLGAFDFVKKPFSIDEIVQVVLKAKASFEEERQGQSKAIEMEQQVRKSLPVLQQEYLSLLVHHKTNAITAFQKWQTLRIQLAPQNFNLFIVELDRFMDKYKAQPAREVELIRFSLRNILEETIASFISGGVVFSEALNRFICLINCEDMRIAEQISEACRLNIYQFTNSTISIGIGSCVTSIDELPDSYEQALSALAYHFYSDGNGVNSYSGIANEEKTLLNYTASTEQEFLMALRSGNREKCRLILEQIFNDLLQRDPLPKPQQVENLCYELSSKICRVMLEQFPPDRVKRLEERWNHLKRTGVISFQIIRDTVKDICLEACSWIEQERSDESTKLIYQAKDYICANLHLNLSLDYCAKQFNLSPGYFSNLFKKVLNISFQRFVIHQRMEKAKEMLIDDYQVQEIARELGYEHRRYFSEIFKKHTNMTPSEFKLYSTGKISQPIDLAHKQS</sequence>
<dbReference type="EMBL" id="JABMCC010000098">
    <property type="protein sequence ID" value="NUU53410.1"/>
    <property type="molecule type" value="Genomic_DNA"/>
</dbReference>
<dbReference type="PROSITE" id="PS00041">
    <property type="entry name" value="HTH_ARAC_FAMILY_1"/>
    <property type="match status" value="1"/>
</dbReference>
<reference evidence="7 8" key="1">
    <citation type="submission" date="2020-05" db="EMBL/GenBank/DDBJ databases">
        <title>Genome Sequencing of Type Strains.</title>
        <authorList>
            <person name="Lemaire J.F."/>
            <person name="Inderbitzin P."/>
            <person name="Gregorio O.A."/>
            <person name="Collins S.B."/>
            <person name="Wespe N."/>
            <person name="Knight-Connoni V."/>
        </authorList>
    </citation>
    <scope>NUCLEOTIDE SEQUENCE [LARGE SCALE GENOMIC DNA]</scope>
    <source>
        <strain evidence="7 8">DSM 19942</strain>
    </source>
</reference>
<dbReference type="Proteomes" id="UP000577724">
    <property type="component" value="Unassembled WGS sequence"/>
</dbReference>
<dbReference type="SMART" id="SM00448">
    <property type="entry name" value="REC"/>
    <property type="match status" value="1"/>
</dbReference>
<keyword evidence="3" id="KW-0804">Transcription</keyword>
<evidence type="ECO:0000256" key="1">
    <source>
        <dbReference type="ARBA" id="ARBA00023015"/>
    </source>
</evidence>
<dbReference type="InterPro" id="IPR041522">
    <property type="entry name" value="CdaR_GGDEF"/>
</dbReference>
<feature type="domain" description="HTH araC/xylS-type" evidence="5">
    <location>
        <begin position="440"/>
        <end position="537"/>
    </location>
</feature>
<keyword evidence="8" id="KW-1185">Reference proteome</keyword>
<dbReference type="InterPro" id="IPR020449">
    <property type="entry name" value="Tscrpt_reg_AraC-type_HTH"/>
</dbReference>
<dbReference type="PROSITE" id="PS01124">
    <property type="entry name" value="HTH_ARAC_FAMILY_2"/>
    <property type="match status" value="1"/>
</dbReference>
<dbReference type="SMART" id="SM00342">
    <property type="entry name" value="HTH_ARAC"/>
    <property type="match status" value="1"/>
</dbReference>
<dbReference type="SUPFAM" id="SSF46689">
    <property type="entry name" value="Homeodomain-like"/>
    <property type="match status" value="2"/>
</dbReference>
<accession>A0ABX2MIZ7</accession>
<dbReference type="InterPro" id="IPR018060">
    <property type="entry name" value="HTH_AraC"/>
</dbReference>
<dbReference type="SUPFAM" id="SSF52172">
    <property type="entry name" value="CheY-like"/>
    <property type="match status" value="1"/>
</dbReference>
<evidence type="ECO:0000259" key="5">
    <source>
        <dbReference type="PROSITE" id="PS01124"/>
    </source>
</evidence>
<feature type="modified residue" description="4-aspartylphosphate" evidence="4">
    <location>
        <position position="61"/>
    </location>
</feature>
<name>A0ABX2MIZ7_9BACL</name>
<dbReference type="PANTHER" id="PTHR43280">
    <property type="entry name" value="ARAC-FAMILY TRANSCRIPTIONAL REGULATOR"/>
    <property type="match status" value="1"/>
</dbReference>
<dbReference type="InterPro" id="IPR009057">
    <property type="entry name" value="Homeodomain-like_sf"/>
</dbReference>
<dbReference type="PROSITE" id="PS50110">
    <property type="entry name" value="RESPONSE_REGULATORY"/>
    <property type="match status" value="1"/>
</dbReference>
<evidence type="ECO:0000313" key="8">
    <source>
        <dbReference type="Proteomes" id="UP000577724"/>
    </source>
</evidence>
<feature type="domain" description="Response regulatory" evidence="6">
    <location>
        <begin position="9"/>
        <end position="126"/>
    </location>
</feature>
<dbReference type="RefSeq" id="WP_175381066.1">
    <property type="nucleotide sequence ID" value="NZ_CBCRYD010000013.1"/>
</dbReference>
<evidence type="ECO:0000259" key="6">
    <source>
        <dbReference type="PROSITE" id="PS50110"/>
    </source>
</evidence>
<keyword evidence="1" id="KW-0805">Transcription regulation</keyword>
<dbReference type="Gene3D" id="3.40.50.2300">
    <property type="match status" value="1"/>
</dbReference>
<dbReference type="Pfam" id="PF00072">
    <property type="entry name" value="Response_reg"/>
    <property type="match status" value="1"/>
</dbReference>
<dbReference type="InterPro" id="IPR001789">
    <property type="entry name" value="Sig_transdc_resp-reg_receiver"/>
</dbReference>
<proteinExistence type="predicted"/>
<organism evidence="7 8">
    <name type="scientific">Paenibacillus taichungensis</name>
    <dbReference type="NCBI Taxonomy" id="484184"/>
    <lineage>
        <taxon>Bacteria</taxon>
        <taxon>Bacillati</taxon>
        <taxon>Bacillota</taxon>
        <taxon>Bacilli</taxon>
        <taxon>Bacillales</taxon>
        <taxon>Paenibacillaceae</taxon>
        <taxon>Paenibacillus</taxon>
    </lineage>
</organism>
<dbReference type="PRINTS" id="PR00032">
    <property type="entry name" value="HTHARAC"/>
</dbReference>
<keyword evidence="2" id="KW-0238">DNA-binding</keyword>
<dbReference type="GeneID" id="97130012"/>